<evidence type="ECO:0000256" key="3">
    <source>
        <dbReference type="ARBA" id="ARBA00014919"/>
    </source>
</evidence>
<evidence type="ECO:0000256" key="1">
    <source>
        <dbReference type="ARBA" id="ARBA00004413"/>
    </source>
</evidence>
<dbReference type="GO" id="GO:0015031">
    <property type="term" value="P:protein transport"/>
    <property type="evidence" value="ECO:0007669"/>
    <property type="project" value="UniProtKB-KW"/>
</dbReference>
<dbReference type="Gene3D" id="1.20.120.1380">
    <property type="entry name" value="Flagellar FlhF biosynthesis protein, N domain"/>
    <property type="match status" value="1"/>
</dbReference>
<dbReference type="GO" id="GO:0006614">
    <property type="term" value="P:SRP-dependent cotranslational protein targeting to membrane"/>
    <property type="evidence" value="ECO:0007669"/>
    <property type="project" value="UniProtKB-UniRule"/>
</dbReference>
<feature type="domain" description="SRP54-type proteins GTP-binding" evidence="15">
    <location>
        <begin position="215"/>
        <end position="412"/>
    </location>
</feature>
<dbReference type="InterPro" id="IPR003593">
    <property type="entry name" value="AAA+_ATPase"/>
</dbReference>
<dbReference type="STRING" id="483218.BACPEC_01553"/>
<dbReference type="CDD" id="cd17873">
    <property type="entry name" value="FlhF"/>
    <property type="match status" value="1"/>
</dbReference>
<keyword evidence="9" id="KW-0342">GTP-binding</keyword>
<comment type="function">
    <text evidence="12">Necessary for flagellar biosynthesis. May be involved in translocation of the flagellum.</text>
</comment>
<comment type="subcellular location">
    <subcellularLocation>
        <location evidence="1">Cell membrane</location>
        <topology evidence="1">Peripheral membrane protein</topology>
        <orientation evidence="1">Cytoplasmic side</orientation>
    </subcellularLocation>
</comment>
<dbReference type="Pfam" id="PF00448">
    <property type="entry name" value="SRP54"/>
    <property type="match status" value="1"/>
</dbReference>
<dbReference type="GO" id="GO:0005886">
    <property type="term" value="C:plasma membrane"/>
    <property type="evidence" value="ECO:0007669"/>
    <property type="project" value="UniProtKB-SubCell"/>
</dbReference>
<keyword evidence="7" id="KW-1005">Bacterial flagellum biogenesis</keyword>
<evidence type="ECO:0000259" key="15">
    <source>
        <dbReference type="SMART" id="SM00962"/>
    </source>
</evidence>
<evidence type="ECO:0000256" key="6">
    <source>
        <dbReference type="ARBA" id="ARBA00022741"/>
    </source>
</evidence>
<dbReference type="InterPro" id="IPR020006">
    <property type="entry name" value="FlhF"/>
</dbReference>
<dbReference type="GO" id="GO:0005525">
    <property type="term" value="F:GTP binding"/>
    <property type="evidence" value="ECO:0007669"/>
    <property type="project" value="UniProtKB-UniRule"/>
</dbReference>
<dbReference type="GO" id="GO:0044781">
    <property type="term" value="P:bacterial-type flagellum organization"/>
    <property type="evidence" value="ECO:0007669"/>
    <property type="project" value="UniProtKB-UniRule"/>
</dbReference>
<dbReference type="SUPFAM" id="SSF52540">
    <property type="entry name" value="P-loop containing nucleoside triphosphate hydrolases"/>
    <property type="match status" value="1"/>
</dbReference>
<evidence type="ECO:0000313" key="17">
    <source>
        <dbReference type="Proteomes" id="UP000003136"/>
    </source>
</evidence>
<protein>
    <recommendedName>
        <fullName evidence="3 13">Flagellar biosynthesis protein FlhF</fullName>
    </recommendedName>
</protein>
<dbReference type="GO" id="GO:0003924">
    <property type="term" value="F:GTPase activity"/>
    <property type="evidence" value="ECO:0007669"/>
    <property type="project" value="UniProtKB-UniRule"/>
</dbReference>
<dbReference type="FunFam" id="3.40.50.300:FF:000695">
    <property type="entry name" value="Flagellar biosynthesis regulator FlhF"/>
    <property type="match status" value="1"/>
</dbReference>
<evidence type="ECO:0000256" key="2">
    <source>
        <dbReference type="ARBA" id="ARBA00008531"/>
    </source>
</evidence>
<comment type="similarity">
    <text evidence="2">Belongs to the GTP-binding SRP family.</text>
</comment>
<evidence type="ECO:0000256" key="13">
    <source>
        <dbReference type="NCBIfam" id="TIGR03499"/>
    </source>
</evidence>
<reference evidence="16 17" key="2">
    <citation type="submission" date="2008-11" db="EMBL/GenBank/DDBJ databases">
        <authorList>
            <person name="Fulton L."/>
            <person name="Clifton S."/>
            <person name="Fulton B."/>
            <person name="Xu J."/>
            <person name="Minx P."/>
            <person name="Pepin K.H."/>
            <person name="Johnson M."/>
            <person name="Bhonagiri V."/>
            <person name="Nash W.E."/>
            <person name="Mardis E.R."/>
            <person name="Wilson R.K."/>
        </authorList>
    </citation>
    <scope>NUCLEOTIDE SEQUENCE [LARGE SCALE GENOMIC DNA]</scope>
    <source>
        <strain evidence="16 17">ATCC 43243</strain>
    </source>
</reference>
<evidence type="ECO:0000256" key="11">
    <source>
        <dbReference type="ARBA" id="ARBA00023225"/>
    </source>
</evidence>
<accession>B7ATT1</accession>
<dbReference type="SMART" id="SM00962">
    <property type="entry name" value="SRP54"/>
    <property type="match status" value="1"/>
</dbReference>
<evidence type="ECO:0000313" key="16">
    <source>
        <dbReference type="EMBL" id="EEC57065.1"/>
    </source>
</evidence>
<evidence type="ECO:0000256" key="8">
    <source>
        <dbReference type="ARBA" id="ARBA00022927"/>
    </source>
</evidence>
<evidence type="ECO:0000256" key="12">
    <source>
        <dbReference type="ARBA" id="ARBA00025337"/>
    </source>
</evidence>
<keyword evidence="10" id="KW-0472">Membrane</keyword>
<keyword evidence="11" id="KW-1006">Bacterial flagellum protein export</keyword>
<dbReference type="GO" id="GO:0005047">
    <property type="term" value="F:signal recognition particle binding"/>
    <property type="evidence" value="ECO:0007669"/>
    <property type="project" value="TreeGrafter"/>
</dbReference>
<evidence type="ECO:0000259" key="14">
    <source>
        <dbReference type="SMART" id="SM00382"/>
    </source>
</evidence>
<dbReference type="InterPro" id="IPR027417">
    <property type="entry name" value="P-loop_NTPase"/>
</dbReference>
<dbReference type="Gene3D" id="3.40.50.300">
    <property type="entry name" value="P-loop containing nucleotide triphosphate hydrolases"/>
    <property type="match status" value="1"/>
</dbReference>
<evidence type="ECO:0000256" key="4">
    <source>
        <dbReference type="ARBA" id="ARBA00022448"/>
    </source>
</evidence>
<evidence type="ECO:0000256" key="7">
    <source>
        <dbReference type="ARBA" id="ARBA00022795"/>
    </source>
</evidence>
<keyword evidence="5" id="KW-1003">Cell membrane</keyword>
<feature type="domain" description="AAA+ ATPase" evidence="14">
    <location>
        <begin position="214"/>
        <end position="366"/>
    </location>
</feature>
<dbReference type="EMBL" id="ABVQ01000036">
    <property type="protein sequence ID" value="EEC57065.1"/>
    <property type="molecule type" value="Genomic_DNA"/>
</dbReference>
<keyword evidence="17" id="KW-1185">Reference proteome</keyword>
<gene>
    <name evidence="16" type="ORF">BACPEC_01553</name>
</gene>
<organism evidence="16 17">
    <name type="scientific">[Bacteroides] pectinophilus ATCC 43243</name>
    <dbReference type="NCBI Taxonomy" id="483218"/>
    <lineage>
        <taxon>Bacteria</taxon>
        <taxon>Bacillati</taxon>
        <taxon>Bacillota</taxon>
        <taxon>Clostridia</taxon>
        <taxon>Eubacteriales</taxon>
    </lineage>
</organism>
<dbReference type="SMART" id="SM00382">
    <property type="entry name" value="AAA"/>
    <property type="match status" value="1"/>
</dbReference>
<dbReference type="HOGENOM" id="CLU_009301_11_4_9"/>
<keyword evidence="4" id="KW-0813">Transport</keyword>
<sequence length="413" mass="45904">MIVKKFQAPTETEAILKAKDELGSNAVVLNVKTLKQRGIFRLFRKDVVEVTAALEENEFISNMNAAKHQPASPKAGSTFTAVVDEKLDVMNDSAVIEEKLDSLHNMLSQQMNKGGAPSPAVARAYEEMAAAAEKEPVSQEKQTKENNNSNFKYLQLIYNKLIDNEVNEKYANAIINEVSGSIKKEASIDSLLGCVYQKIILKLGEPVYMTKGDKPKVIMFIGPTGVGKTTTIAKLASYYKLEKQYKVAFITADTYRIAAVEQLNTYASIIECPVNVVYSVDEIAQSLEDFKDFDLIFVDTAGRSHKDKEQMLELHELRDMVAGLSDTFDLECYLTLSATTKYKDMLDITGMYADIPDYRLIFTKLDETCAYGNILNIRMATGAQLSYTTTGQNVPNDIEVINEQAIARQLLGG</sequence>
<dbReference type="eggNOG" id="COG1419">
    <property type="taxonomic scope" value="Bacteria"/>
</dbReference>
<proteinExistence type="inferred from homology"/>
<dbReference type="InterPro" id="IPR047040">
    <property type="entry name" value="FlhF__GTPase_dom"/>
</dbReference>
<dbReference type="Proteomes" id="UP000003136">
    <property type="component" value="Unassembled WGS sequence"/>
</dbReference>
<comment type="caution">
    <text evidence="16">The sequence shown here is derived from an EMBL/GenBank/DDBJ whole genome shotgun (WGS) entry which is preliminary data.</text>
</comment>
<dbReference type="PANTHER" id="PTHR43134:SF3">
    <property type="entry name" value="FLAGELLAR BIOSYNTHESIS PROTEIN FLHF"/>
    <property type="match status" value="1"/>
</dbReference>
<dbReference type="AlphaFoldDB" id="B7ATT1"/>
<name>B7ATT1_9FIRM</name>
<evidence type="ECO:0000256" key="10">
    <source>
        <dbReference type="ARBA" id="ARBA00023136"/>
    </source>
</evidence>
<evidence type="ECO:0000256" key="9">
    <source>
        <dbReference type="ARBA" id="ARBA00023134"/>
    </source>
</evidence>
<evidence type="ECO:0000256" key="5">
    <source>
        <dbReference type="ARBA" id="ARBA00022475"/>
    </source>
</evidence>
<reference evidence="16 17" key="1">
    <citation type="submission" date="2008-11" db="EMBL/GenBank/DDBJ databases">
        <title>Draft genome sequence of Bacteroides pectinophilus (ATCC 43243).</title>
        <authorList>
            <person name="Sudarsanam P."/>
            <person name="Ley R."/>
            <person name="Guruge J."/>
            <person name="Turnbaugh P.J."/>
            <person name="Mahowald M."/>
            <person name="Liep D."/>
            <person name="Gordon J."/>
        </authorList>
    </citation>
    <scope>NUCLEOTIDE SEQUENCE [LARGE SCALE GENOMIC DNA]</scope>
    <source>
        <strain evidence="16 17">ATCC 43243</strain>
    </source>
</reference>
<dbReference type="InterPro" id="IPR000897">
    <property type="entry name" value="SRP54_GTPase_dom"/>
</dbReference>
<keyword evidence="6" id="KW-0547">Nucleotide-binding</keyword>
<dbReference type="NCBIfam" id="TIGR03499">
    <property type="entry name" value="FlhF"/>
    <property type="match status" value="1"/>
</dbReference>
<dbReference type="PANTHER" id="PTHR43134">
    <property type="entry name" value="SIGNAL RECOGNITION PARTICLE RECEPTOR SUBUNIT ALPHA"/>
    <property type="match status" value="1"/>
</dbReference>
<keyword evidence="8" id="KW-0653">Protein transport</keyword>